<evidence type="ECO:0000313" key="2">
    <source>
        <dbReference type="EMBL" id="KAA6394885.1"/>
    </source>
</evidence>
<feature type="compositionally biased region" description="Polar residues" evidence="1">
    <location>
        <begin position="28"/>
        <end position="46"/>
    </location>
</feature>
<evidence type="ECO:0000256" key="1">
    <source>
        <dbReference type="SAM" id="MobiDB-lite"/>
    </source>
</evidence>
<feature type="compositionally biased region" description="Basic and acidic residues" evidence="1">
    <location>
        <begin position="422"/>
        <end position="433"/>
    </location>
</feature>
<feature type="compositionally biased region" description="Basic and acidic residues" evidence="1">
    <location>
        <begin position="246"/>
        <end position="266"/>
    </location>
</feature>
<accession>A0A5J4WKL1</accession>
<feature type="compositionally biased region" description="Polar residues" evidence="1">
    <location>
        <begin position="476"/>
        <end position="494"/>
    </location>
</feature>
<protein>
    <submittedName>
        <fullName evidence="2">Uncharacterized protein</fullName>
    </submittedName>
</protein>
<sequence>MKSNYQNIQSTKKFTVKTPIKVANTVTTKQSLDSTRSPQGQQQNINADKVQEKENTPLSANIEMREEGQGLQPENTNPALHKIIEDIYNTMNLLHDVQAALVLHTNAFQEKITALVEIMALGQSETQTTNNISNESESELEKVNEENMKEANARAQQQKALDAVRKEMIATAELQKKLHELEGKRENRQLDKDIDKMTSINAELFSEISQQKDDISHLTNEIAELENELNRDVINKQSPNSNKGKNKIETQGIKHETVNNEGRIIKESNNSQKNKLKETKSTHLTSETNPPSKQNINPLTTPIPKIVPKPKNNPGSAESEKEKQLKLLQSQNSFNDKSPIKSQNQTKNEISPQQKDNQNKNKNVDLTKSKAASKIVIRPQTAASQIVSLKIKASPQIKKQEIKEDSEDDSEESDEETDEQNYEQKKELDKKSEIISPRPKFGIQSKVPPVSAPSHSVSDEKESGAKQKQIIIQRPVSATSNQLQGINRTQSQSHGGIRKTVQPIEKK</sequence>
<evidence type="ECO:0000313" key="3">
    <source>
        <dbReference type="Proteomes" id="UP000324800"/>
    </source>
</evidence>
<feature type="region of interest" description="Disordered" evidence="1">
    <location>
        <begin position="230"/>
        <end position="363"/>
    </location>
</feature>
<feature type="region of interest" description="Disordered" evidence="1">
    <location>
        <begin position="393"/>
        <end position="507"/>
    </location>
</feature>
<dbReference type="EMBL" id="SNRW01001823">
    <property type="protein sequence ID" value="KAA6394885.1"/>
    <property type="molecule type" value="Genomic_DNA"/>
</dbReference>
<feature type="compositionally biased region" description="Acidic residues" evidence="1">
    <location>
        <begin position="404"/>
        <end position="421"/>
    </location>
</feature>
<feature type="compositionally biased region" description="Low complexity" evidence="1">
    <location>
        <begin position="445"/>
        <end position="456"/>
    </location>
</feature>
<name>A0A5J4WKL1_9EUKA</name>
<dbReference type="AlphaFoldDB" id="A0A5J4WKL1"/>
<feature type="compositionally biased region" description="Polar residues" evidence="1">
    <location>
        <begin position="327"/>
        <end position="352"/>
    </location>
</feature>
<gene>
    <name evidence="2" type="ORF">EZS28_009591</name>
</gene>
<reference evidence="2 3" key="1">
    <citation type="submission" date="2019-03" db="EMBL/GenBank/DDBJ databases">
        <title>Single cell metagenomics reveals metabolic interactions within the superorganism composed of flagellate Streblomastix strix and complex community of Bacteroidetes bacteria on its surface.</title>
        <authorList>
            <person name="Treitli S.C."/>
            <person name="Kolisko M."/>
            <person name="Husnik F."/>
            <person name="Keeling P."/>
            <person name="Hampl V."/>
        </authorList>
    </citation>
    <scope>NUCLEOTIDE SEQUENCE [LARGE SCALE GENOMIC DNA]</scope>
    <source>
        <strain evidence="2">ST1C</strain>
    </source>
</reference>
<proteinExistence type="predicted"/>
<feature type="region of interest" description="Disordered" evidence="1">
    <location>
        <begin position="28"/>
        <end position="54"/>
    </location>
</feature>
<feature type="compositionally biased region" description="Polar residues" evidence="1">
    <location>
        <begin position="282"/>
        <end position="300"/>
    </location>
</feature>
<dbReference type="Proteomes" id="UP000324800">
    <property type="component" value="Unassembled WGS sequence"/>
</dbReference>
<organism evidence="2 3">
    <name type="scientific">Streblomastix strix</name>
    <dbReference type="NCBI Taxonomy" id="222440"/>
    <lineage>
        <taxon>Eukaryota</taxon>
        <taxon>Metamonada</taxon>
        <taxon>Preaxostyla</taxon>
        <taxon>Oxymonadida</taxon>
        <taxon>Streblomastigidae</taxon>
        <taxon>Streblomastix</taxon>
    </lineage>
</organism>
<comment type="caution">
    <text evidence="2">The sequence shown here is derived from an EMBL/GenBank/DDBJ whole genome shotgun (WGS) entry which is preliminary data.</text>
</comment>
<feature type="compositionally biased region" description="Low complexity" evidence="1">
    <location>
        <begin position="302"/>
        <end position="314"/>
    </location>
</feature>